<reference evidence="3 4" key="1">
    <citation type="submission" date="2023-07" db="EMBL/GenBank/DDBJ databases">
        <title>The novel representative of Negativicutes class, Anaeroselena agilis gen. nov. sp. nov.</title>
        <authorList>
            <person name="Prokofeva M.I."/>
            <person name="Elcheninov A.G."/>
            <person name="Klyukina A."/>
            <person name="Kublanov I.V."/>
            <person name="Frolov E.N."/>
            <person name="Podosokorskaya O.A."/>
        </authorList>
    </citation>
    <scope>NUCLEOTIDE SEQUENCE [LARGE SCALE GENOMIC DNA]</scope>
    <source>
        <strain evidence="3 4">4137-cl</strain>
    </source>
</reference>
<dbReference type="RefSeq" id="WP_413781380.1">
    <property type="nucleotide sequence ID" value="NZ_JAUOZS010000001.1"/>
</dbReference>
<sequence>MSKKVIALCIAVVMGLAVLAAGCGGGDKKAAPAAPAKKVIKISIGLNEQSHEYAGLKKFKEEVEKNSKGRYEVQLYANAQLGDDVKATEALRAGTLEMTAPSTSPLTGMSKELGVFDLPFIFPNSEVAYKVLDGPVGQKILDSLQSKGLVGLAFWDNGFRHLTNSVREVKTPEDVKGMKVRTMQNPMHLAAWKALGANPTPMPFSEVFTAMQQKTIDGQENPVPTIYQQKFYEVQKYCTLTGHIYTPFVVLMSKKVWDGMSKEDQKIFKDAAVVARDHERKVSADMNKSQVEKLRQAGMTVTELTPAQLKAFQDAVAPVYGEFSGKIGADIVKAVQEEVKKLTKK</sequence>
<dbReference type="PANTHER" id="PTHR33376:SF2">
    <property type="entry name" value="DICARBOXYLATE-BINDING PERIPLASMIC PROTEIN"/>
    <property type="match status" value="1"/>
</dbReference>
<evidence type="ECO:0000313" key="3">
    <source>
        <dbReference type="EMBL" id="MDT8902912.1"/>
    </source>
</evidence>
<keyword evidence="1 2" id="KW-0732">Signal</keyword>
<dbReference type="InterPro" id="IPR038404">
    <property type="entry name" value="TRAP_DctP_sf"/>
</dbReference>
<dbReference type="CDD" id="cd13679">
    <property type="entry name" value="PBP2_TRAP_YiaO_like"/>
    <property type="match status" value="1"/>
</dbReference>
<dbReference type="EMBL" id="JAUOZS010000001">
    <property type="protein sequence ID" value="MDT8902912.1"/>
    <property type="molecule type" value="Genomic_DNA"/>
</dbReference>
<keyword evidence="4" id="KW-1185">Reference proteome</keyword>
<comment type="caution">
    <text evidence="3">The sequence shown here is derived from an EMBL/GenBank/DDBJ whole genome shotgun (WGS) entry which is preliminary data.</text>
</comment>
<dbReference type="InterPro" id="IPR004682">
    <property type="entry name" value="TRAP_DctP"/>
</dbReference>
<dbReference type="PIRSF" id="PIRSF006470">
    <property type="entry name" value="DctB"/>
    <property type="match status" value="1"/>
</dbReference>
<organism evidence="3 4">
    <name type="scientific">Anaeroselena agilis</name>
    <dbReference type="NCBI Taxonomy" id="3063788"/>
    <lineage>
        <taxon>Bacteria</taxon>
        <taxon>Bacillati</taxon>
        <taxon>Bacillota</taxon>
        <taxon>Negativicutes</taxon>
        <taxon>Acetonemataceae</taxon>
        <taxon>Anaeroselena</taxon>
    </lineage>
</organism>
<accession>A0ABU3P2P7</accession>
<dbReference type="Proteomes" id="UP001254848">
    <property type="component" value="Unassembled WGS sequence"/>
</dbReference>
<evidence type="ECO:0000313" key="4">
    <source>
        <dbReference type="Proteomes" id="UP001254848"/>
    </source>
</evidence>
<feature type="signal peptide" evidence="2">
    <location>
        <begin position="1"/>
        <end position="20"/>
    </location>
</feature>
<gene>
    <name evidence="3" type="ORF">Q4T40_16845</name>
</gene>
<protein>
    <submittedName>
        <fullName evidence="3">TRAP transporter substrate-binding protein</fullName>
    </submittedName>
</protein>
<name>A0ABU3P2P7_9FIRM</name>
<dbReference type="NCBIfam" id="TIGR00787">
    <property type="entry name" value="dctP"/>
    <property type="match status" value="1"/>
</dbReference>
<dbReference type="NCBIfam" id="NF037995">
    <property type="entry name" value="TRAP_S1"/>
    <property type="match status" value="1"/>
</dbReference>
<dbReference type="InterPro" id="IPR018389">
    <property type="entry name" value="DctP_fam"/>
</dbReference>
<dbReference type="Gene3D" id="3.40.190.170">
    <property type="entry name" value="Bacterial extracellular solute-binding protein, family 7"/>
    <property type="match status" value="1"/>
</dbReference>
<dbReference type="PANTHER" id="PTHR33376">
    <property type="match status" value="1"/>
</dbReference>
<feature type="chain" id="PRO_5047455099" evidence="2">
    <location>
        <begin position="21"/>
        <end position="345"/>
    </location>
</feature>
<dbReference type="PROSITE" id="PS51257">
    <property type="entry name" value="PROKAR_LIPOPROTEIN"/>
    <property type="match status" value="1"/>
</dbReference>
<proteinExistence type="predicted"/>
<evidence type="ECO:0000256" key="1">
    <source>
        <dbReference type="ARBA" id="ARBA00022729"/>
    </source>
</evidence>
<dbReference type="Pfam" id="PF03480">
    <property type="entry name" value="DctP"/>
    <property type="match status" value="1"/>
</dbReference>
<evidence type="ECO:0000256" key="2">
    <source>
        <dbReference type="SAM" id="SignalP"/>
    </source>
</evidence>